<dbReference type="InterPro" id="IPR000595">
    <property type="entry name" value="cNMP-bd_dom"/>
</dbReference>
<evidence type="ECO:0000313" key="8">
    <source>
        <dbReference type="Proteomes" id="UP001209570"/>
    </source>
</evidence>
<comment type="similarity">
    <text evidence="1">Belongs to the DeSI family.</text>
</comment>
<proteinExistence type="inferred from homology"/>
<feature type="compositionally biased region" description="Low complexity" evidence="4">
    <location>
        <begin position="2060"/>
        <end position="2090"/>
    </location>
</feature>
<evidence type="ECO:0000256" key="1">
    <source>
        <dbReference type="ARBA" id="ARBA00008140"/>
    </source>
</evidence>
<feature type="region of interest" description="Disordered" evidence="4">
    <location>
        <begin position="571"/>
        <end position="601"/>
    </location>
</feature>
<feature type="region of interest" description="Disordered" evidence="4">
    <location>
        <begin position="2620"/>
        <end position="2788"/>
    </location>
</feature>
<evidence type="ECO:0008006" key="9">
    <source>
        <dbReference type="Google" id="ProtNLM"/>
    </source>
</evidence>
<feature type="region of interest" description="Disordered" evidence="4">
    <location>
        <begin position="1233"/>
        <end position="1291"/>
    </location>
</feature>
<feature type="compositionally biased region" description="Polar residues" evidence="4">
    <location>
        <begin position="687"/>
        <end position="701"/>
    </location>
</feature>
<dbReference type="InterPro" id="IPR008580">
    <property type="entry name" value="PPPDE_dom"/>
</dbReference>
<dbReference type="Pfam" id="PF00027">
    <property type="entry name" value="cNMP_binding"/>
    <property type="match status" value="2"/>
</dbReference>
<feature type="compositionally biased region" description="Basic and acidic residues" evidence="4">
    <location>
        <begin position="2739"/>
        <end position="2757"/>
    </location>
</feature>
<evidence type="ECO:0000256" key="2">
    <source>
        <dbReference type="ARBA" id="ARBA00022670"/>
    </source>
</evidence>
<dbReference type="InterPro" id="IPR027417">
    <property type="entry name" value="P-loop_NTPase"/>
</dbReference>
<evidence type="ECO:0000256" key="3">
    <source>
        <dbReference type="ARBA" id="ARBA00022801"/>
    </source>
</evidence>
<feature type="domain" description="Cyclic nucleotide-binding" evidence="5">
    <location>
        <begin position="114"/>
        <end position="224"/>
    </location>
</feature>
<sequence>MATFVCDCSAILVENGRGAKRLSGAKLTQDEPMASAEPPSDEPGRTATTDAPGSRRLSLASQLEAVTPGEAFVRAIQENPEQIKLARAILRKPTGKRTLEEIHVLKSLLGSSKMLDMFANLDAYKLYQSLQLGVYDEKGHFVFEEGDPGDCFYMVLRGQVEIVQRPKTADTSGERKHIAFLSPGDTFGERALLYETDRRAASAIITTDYAELIYINRVVFSDLLREAQDAEVTGSTLEISKRFRSNKDIIRNIFMRSSAQRSEKDLKFAVEYLKSVKFFSRFSFEVRKQLCKVMRLISAVTNTVLFEEGQIGRHFYIIFTGSVEVSVRTKNRFDEASENVVSRLGEGESFGELALSEANGLRRATVVCADFCELLVLGREQYEPLIKKFKNEHHAQYVKMLRQNAYFIGPAWDDDTIHSMCSVMTEKQFAYRGEICKQGSRATELFIVTRGECVVVHDGTHPISGRPQRFELGRYGPSAVLGCAEASSGKFNDIVIRDYSIVAESPVKVLVLSRFDIFHLMSAEARASLLQTSMMQSHREDVETRALKTVVWERYRKAFMADLVASRENHAIGAGRGPQSPCKTLSKSVSTPELPRDRGLKPLVEPGSILLEARPRRVSPAVSPAKPRVKFKVDTVSPVAGANGEENPQLAEDIAESEDDSDDETPVSSMTKRRRSLTSKPAVQAVRRTSQVTLQETTECGTPSDDDVVDTDGESLALRRRSVATPLRSMVKSKTVAVLETAKEPPAVLPRLLQEKPLYATSILAGSDRRRSMRLRSDVGLTAKIQGATFHVSAIWNPIHGVCQPFSVLGFQKEDSSHVKAPAQQQQLKVGARSATGLVAPSQRGNDVEEVTKEQAKVPGVSVITAFRVLGKFRDLDEALELFRHVCTLETAPPADRDTSRFAIYKEDEMTMALENYFSDPRAAPYQYRALDLPTGNGQRFACIAVSVEAPPRLLENVTVHVYQCFPTPQSAMRFARQMHSATLATMGPLCIVPLFEWIPLPDLERFDARSNDLEQALESVMLPSVHNAGLSNWKARKEAMKKARLKRDAGTMAPRSAQTPVRLNVYDLSDSNDYTAYVGLGLYHTGVEIGGDEFSFASGAGVFASPPRQAAGARFRESIDMGVFPGTSAEARNLAMSLQHEFDGASYNLFTKNCNTYSDALCQLLVNRPIPAYINRAAYLGSFLSCLMPDQVAGEAPVGPGEASYRAGGNSTATLSSYSAFAGAGMTLSESSGASVASDSLNDRRDRRASLRMGKAPSPLRRGPTHGPGASAALAAPSGTSSSSGNNELMPDELLLAPSERPDRVESTVVSRENATHLAFARSRKDDFVYAASSQYLRVLNDHCSAEPPSDHAPLLVVVGQPGDGKSALLAHWAESRRLTEAADDHEFIYEHYSGCSFDSIKLSLLLFRFMNQIKVTFGLRDFELPHEHDEERLKFSFARCLEAAVGRSSQPRAAAGAKRKKIILIVDGIDCIRTEDGGDSLSWLPMAFPAGVRIIVSATHSLRRGPSELQCCRLVTRKPFAFDDDADLVYDTTLPAQPHDSHTIRELRRRRATFLAVEPLDDAACRALLDRYEGVHGDVPPLSPDEREAILGAPGSSSPLYIRLLLHGLELFAAATPSARRQWLESATATTDFSALYGLLMQRWNDILLHDQMEMLRRMQHSTNAGSDCDDSAQASHESPQERRISRRGTKRDVTDAVAVASTLGHPVGPDAAEIEAMFAQIEQRALLVRHTLSLLASARYGLSESDVLRLIGDVVPKRVVLQLLTLLRPHLLRIRRRDCGTRPEDPEVVLLDLSHNQLRLLVRYGFLGDDALRTSYFKELAGYFDAMGACQRRVDELPVQLERCGMWSALQSALVDISMFQLWWSERNRQDFVSYWTVLRANGAMHDPVDDFVRALDDFIVRESPTAEQLLALFLQITEFLRAWQRILNDSGASGGGTGVALHRPPPPQLQEFITSLGTFSTAHLSEREARIVQLEIEALGIHDDDGYYVRRWLWTQFPLIGIAFESRFLRSLLTNSRFATTAAAGNGAALQAAADAGSDADCSVFGGGLSSSGSTTSSMGAPSAALPPAASHSKAATSLSKGKQASAGGGGGVSLPKAVQLGSGNSSKKKSAAKPRKEGGALSPLLSDSLSPLRAGGSDEAFGSLEFLSAESAELTVGSVSKLEAQLVELRMRYDKLKFAAKARQDAMRTLDSRLLDARASAKAADQGAAQIETLLEQIRAINDETLLGRQRSDYYKAVLRHCEVNPARDPNTIDSAEIKVNRMRQDIVELAQKTQLLSYENRLATVEIKKMQAVIEDKAEIHRTALERLRWRRELALRVVRGADDDVERPTDRARRDKATDNNQDAAEAGSDDEASASDGDESSPAKRLSASPTASKAKKTKKKKDSVVALADDVNFSQAKEKLLQKKETTLERAKKSESLKIYLGSPYKDDGLLGALRQVGINRPEEAHLYWQDQQQHAAQLEAEERNLEQRVAEYRARLEAMQSQLLNLKLGGSSSNSSSAPGSQLGSGEMEAAGGSVNMKQLDQQLAEAKSLHVQKKERTTRLHALHERLRLGLLHVAHVLGVSAPQQMNSVELVDAVEQVVRLYLGDEGHLQTATGTNLRRKNSVRAMGLSAQSGGHSVVAPDARSPDEKVRFNVRVSTSPQRQMNPYVSGENPERDCVEEDDEDDDDDEDDSSGDGRDAERDRREDDTRAKRSGRRGAGGGWSSTRSSPRRRGVAADSEAAEDVAAEDAVTRRSDIKNRSRLEVERKRAPHRKDKQPPKDGDKTAKERTLKRLLTGAL</sequence>
<evidence type="ECO:0000259" key="5">
    <source>
        <dbReference type="PROSITE" id="PS50042"/>
    </source>
</evidence>
<keyword evidence="3" id="KW-0378">Hydrolase</keyword>
<dbReference type="SMART" id="SM01179">
    <property type="entry name" value="DUF862"/>
    <property type="match status" value="1"/>
</dbReference>
<dbReference type="EMBL" id="JAKCXM010000077">
    <property type="protein sequence ID" value="KAJ0403678.1"/>
    <property type="molecule type" value="Genomic_DNA"/>
</dbReference>
<reference evidence="7" key="1">
    <citation type="submission" date="2021-12" db="EMBL/GenBank/DDBJ databases">
        <title>Prjna785345.</title>
        <authorList>
            <person name="Rujirawat T."/>
            <person name="Krajaejun T."/>
        </authorList>
    </citation>
    <scope>NUCLEOTIDE SEQUENCE</scope>
    <source>
        <strain evidence="7">Pi057C3</strain>
    </source>
</reference>
<feature type="compositionally biased region" description="Low complexity" evidence="4">
    <location>
        <begin position="1268"/>
        <end position="1286"/>
    </location>
</feature>
<evidence type="ECO:0000256" key="4">
    <source>
        <dbReference type="SAM" id="MobiDB-lite"/>
    </source>
</evidence>
<feature type="domain" description="Cyclic nucleotide-binding" evidence="5">
    <location>
        <begin position="278"/>
        <end position="403"/>
    </location>
</feature>
<dbReference type="SUPFAM" id="SSF51206">
    <property type="entry name" value="cAMP-binding domain-like"/>
    <property type="match status" value="3"/>
</dbReference>
<feature type="region of interest" description="Disordered" evidence="4">
    <location>
        <begin position="637"/>
        <end position="710"/>
    </location>
</feature>
<protein>
    <recommendedName>
        <fullName evidence="9">Cyclic nucleotide-binding domain-containing protein</fullName>
    </recommendedName>
</protein>
<feature type="compositionally biased region" description="Basic and acidic residues" evidence="4">
    <location>
        <begin position="2765"/>
        <end position="2780"/>
    </location>
</feature>
<dbReference type="PANTHER" id="PTHR23011">
    <property type="entry name" value="CYCLIC NUCLEOTIDE-BINDING DOMAIN CONTAINING PROTEIN"/>
    <property type="match status" value="1"/>
</dbReference>
<keyword evidence="8" id="KW-1185">Reference proteome</keyword>
<name>A0AAD5QC56_PYTIN</name>
<feature type="compositionally biased region" description="Polar residues" evidence="4">
    <location>
        <begin position="2645"/>
        <end position="2656"/>
    </location>
</feature>
<feature type="compositionally biased region" description="Acidic residues" evidence="4">
    <location>
        <begin position="653"/>
        <end position="665"/>
    </location>
</feature>
<feature type="region of interest" description="Disordered" evidence="4">
    <location>
        <begin position="23"/>
        <end position="54"/>
    </location>
</feature>
<dbReference type="Pfam" id="PF05903">
    <property type="entry name" value="Peptidase_C97"/>
    <property type="match status" value="1"/>
</dbReference>
<dbReference type="PROSITE" id="PS51858">
    <property type="entry name" value="PPPDE"/>
    <property type="match status" value="1"/>
</dbReference>
<keyword evidence="2" id="KW-0645">Protease</keyword>
<feature type="region of interest" description="Disordered" evidence="4">
    <location>
        <begin position="2497"/>
        <end position="2521"/>
    </location>
</feature>
<dbReference type="GO" id="GO:0008233">
    <property type="term" value="F:peptidase activity"/>
    <property type="evidence" value="ECO:0007669"/>
    <property type="project" value="UniProtKB-KW"/>
</dbReference>
<evidence type="ECO:0000313" key="7">
    <source>
        <dbReference type="EMBL" id="KAJ0403678.1"/>
    </source>
</evidence>
<dbReference type="Gene3D" id="2.60.120.10">
    <property type="entry name" value="Jelly Rolls"/>
    <property type="match status" value="3"/>
</dbReference>
<comment type="caution">
    <text evidence="7">The sequence shown here is derived from an EMBL/GenBank/DDBJ whole genome shotgun (WGS) entry which is preliminary data.</text>
</comment>
<feature type="compositionally biased region" description="Acidic residues" evidence="4">
    <location>
        <begin position="2667"/>
        <end position="2683"/>
    </location>
</feature>
<feature type="compositionally biased region" description="Basic and acidic residues" evidence="4">
    <location>
        <begin position="2330"/>
        <end position="2345"/>
    </location>
</feature>
<organism evidence="7 8">
    <name type="scientific">Pythium insidiosum</name>
    <name type="common">Pythiosis disease agent</name>
    <dbReference type="NCBI Taxonomy" id="114742"/>
    <lineage>
        <taxon>Eukaryota</taxon>
        <taxon>Sar</taxon>
        <taxon>Stramenopiles</taxon>
        <taxon>Oomycota</taxon>
        <taxon>Peronosporomycetes</taxon>
        <taxon>Pythiales</taxon>
        <taxon>Pythiaceae</taxon>
        <taxon>Pythium</taxon>
    </lineage>
</organism>
<feature type="region of interest" description="Disordered" evidence="4">
    <location>
        <begin position="2330"/>
        <end position="2390"/>
    </location>
</feature>
<dbReference type="Proteomes" id="UP001209570">
    <property type="component" value="Unassembled WGS sequence"/>
</dbReference>
<feature type="compositionally biased region" description="Basic and acidic residues" evidence="4">
    <location>
        <begin position="2684"/>
        <end position="2700"/>
    </location>
</feature>
<dbReference type="SMART" id="SM00100">
    <property type="entry name" value="cNMP"/>
    <property type="match status" value="3"/>
</dbReference>
<dbReference type="InterPro" id="IPR014710">
    <property type="entry name" value="RmlC-like_jellyroll"/>
</dbReference>
<dbReference type="InterPro" id="IPR042266">
    <property type="entry name" value="PPPDE_sf"/>
</dbReference>
<dbReference type="CDD" id="cd00038">
    <property type="entry name" value="CAP_ED"/>
    <property type="match status" value="3"/>
</dbReference>
<feature type="compositionally biased region" description="Polar residues" evidence="4">
    <location>
        <begin position="581"/>
        <end position="591"/>
    </location>
</feature>
<dbReference type="InterPro" id="IPR018490">
    <property type="entry name" value="cNMP-bd_dom_sf"/>
</dbReference>
<dbReference type="SUPFAM" id="SSF52540">
    <property type="entry name" value="P-loop containing nucleoside triphosphate hydrolases"/>
    <property type="match status" value="1"/>
</dbReference>
<dbReference type="GO" id="GO:0006508">
    <property type="term" value="P:proteolysis"/>
    <property type="evidence" value="ECO:0007669"/>
    <property type="project" value="UniProtKB-KW"/>
</dbReference>
<feature type="domain" description="Cyclic nucleotide-binding" evidence="5">
    <location>
        <begin position="408"/>
        <end position="521"/>
    </location>
</feature>
<evidence type="ECO:0000259" key="6">
    <source>
        <dbReference type="PROSITE" id="PS51858"/>
    </source>
</evidence>
<feature type="compositionally biased region" description="Acidic residues" evidence="4">
    <location>
        <begin position="2355"/>
        <end position="2367"/>
    </location>
</feature>
<feature type="domain" description="PPPDE" evidence="6">
    <location>
        <begin position="1060"/>
        <end position="1193"/>
    </location>
</feature>
<dbReference type="PANTHER" id="PTHR23011:SF28">
    <property type="entry name" value="CYCLIC NUCLEOTIDE-BINDING DOMAIN CONTAINING PROTEIN"/>
    <property type="match status" value="1"/>
</dbReference>
<accession>A0AAD5QC56</accession>
<gene>
    <name evidence="7" type="ORF">P43SY_003790</name>
</gene>
<dbReference type="Gene3D" id="3.90.1720.30">
    <property type="entry name" value="PPPDE domains"/>
    <property type="match status" value="1"/>
</dbReference>
<feature type="compositionally biased region" description="Low complexity" evidence="4">
    <location>
        <begin position="2497"/>
        <end position="2516"/>
    </location>
</feature>
<feature type="region of interest" description="Disordered" evidence="4">
    <location>
        <begin position="1663"/>
        <end position="1695"/>
    </location>
</feature>
<feature type="region of interest" description="Disordered" evidence="4">
    <location>
        <begin position="2060"/>
        <end position="2132"/>
    </location>
</feature>
<dbReference type="PROSITE" id="PS50042">
    <property type="entry name" value="CNMP_BINDING_3"/>
    <property type="match status" value="3"/>
</dbReference>